<dbReference type="OrthoDB" id="243313at2759"/>
<evidence type="ECO:0000256" key="7">
    <source>
        <dbReference type="ARBA" id="ARBA00023242"/>
    </source>
</evidence>
<evidence type="ECO:0000259" key="11">
    <source>
        <dbReference type="SMART" id="SM00382"/>
    </source>
</evidence>
<reference evidence="12" key="2">
    <citation type="submission" date="2007-04" db="EMBL/GenBank/DDBJ databases">
        <title>The genome of the human body louse.</title>
        <authorList>
            <consortium name="The Human Body Louse Genome Consortium"/>
            <person name="Kirkness E."/>
            <person name="Walenz B."/>
            <person name="Hass B."/>
            <person name="Bruggner R."/>
            <person name="Strausberg R."/>
        </authorList>
    </citation>
    <scope>NUCLEOTIDE SEQUENCE</scope>
    <source>
        <strain evidence="12">USDA</strain>
    </source>
</reference>
<name>E0VI14_PEDHC</name>
<comment type="similarity">
    <text evidence="1 9">Belongs to the GPN-loop GTPase family.</text>
</comment>
<comment type="subunit">
    <text evidence="9">Binds to RNA polymerase II.</text>
</comment>
<evidence type="ECO:0000313" key="12">
    <source>
        <dbReference type="EMBL" id="EEB13020.1"/>
    </source>
</evidence>
<dbReference type="FunFam" id="3.40.50.300:FF:000888">
    <property type="entry name" value="GPN-loop GTPase 1"/>
    <property type="match status" value="1"/>
</dbReference>
<evidence type="ECO:0000256" key="1">
    <source>
        <dbReference type="ARBA" id="ARBA00005290"/>
    </source>
</evidence>
<dbReference type="EnsemblMetazoa" id="PHUM219240-RA">
    <property type="protein sequence ID" value="PHUM219240-PA"/>
    <property type="gene ID" value="PHUM219240"/>
</dbReference>
<keyword evidence="5" id="KW-0175">Coiled coil</keyword>
<dbReference type="GO" id="GO:0003924">
    <property type="term" value="F:GTPase activity"/>
    <property type="evidence" value="ECO:0007669"/>
    <property type="project" value="InterPro"/>
</dbReference>
<dbReference type="Proteomes" id="UP000009046">
    <property type="component" value="Unassembled WGS sequence"/>
</dbReference>
<evidence type="ECO:0000256" key="5">
    <source>
        <dbReference type="ARBA" id="ARBA00023054"/>
    </source>
</evidence>
<dbReference type="GO" id="GO:0005525">
    <property type="term" value="F:GTP binding"/>
    <property type="evidence" value="ECO:0007669"/>
    <property type="project" value="UniProtKB-KW"/>
</dbReference>
<keyword evidence="2 9" id="KW-0963">Cytoplasm</keyword>
<evidence type="ECO:0000313" key="14">
    <source>
        <dbReference type="Proteomes" id="UP000009046"/>
    </source>
</evidence>
<comment type="subcellular location">
    <subcellularLocation>
        <location evidence="9">Cytoplasm</location>
    </subcellularLocation>
    <subcellularLocation>
        <location evidence="9">Nucleus</location>
    </subcellularLocation>
</comment>
<dbReference type="GeneID" id="8237641"/>
<evidence type="ECO:0000256" key="3">
    <source>
        <dbReference type="ARBA" id="ARBA00022741"/>
    </source>
</evidence>
<comment type="function">
    <text evidence="8 9">Small GTPase required for proper nuclear import of RNA polymerase II (RNAPII). May act at an RNAP assembly step prior to nuclear import.</text>
</comment>
<dbReference type="eggNOG" id="KOG1532">
    <property type="taxonomic scope" value="Eukaryota"/>
</dbReference>
<evidence type="ECO:0000256" key="10">
    <source>
        <dbReference type="SAM" id="MobiDB-lite"/>
    </source>
</evidence>
<keyword evidence="7" id="KW-0539">Nucleus</keyword>
<reference evidence="12" key="1">
    <citation type="submission" date="2007-04" db="EMBL/GenBank/DDBJ databases">
        <title>Annotation of Pediculus humanus corporis strain USDA.</title>
        <authorList>
            <person name="Kirkness E."/>
            <person name="Hannick L."/>
            <person name="Hass B."/>
            <person name="Bruggner R."/>
            <person name="Lawson D."/>
            <person name="Bidwell S."/>
            <person name="Joardar V."/>
            <person name="Caler E."/>
            <person name="Walenz B."/>
            <person name="Inman J."/>
            <person name="Schobel S."/>
            <person name="Galinsky K."/>
            <person name="Amedeo P."/>
            <person name="Strausberg R."/>
        </authorList>
    </citation>
    <scope>NUCLEOTIDE SEQUENCE</scope>
    <source>
        <strain evidence="12">USDA</strain>
    </source>
</reference>
<dbReference type="PANTHER" id="PTHR21231:SF8">
    <property type="entry name" value="GPN-LOOP GTPASE 1"/>
    <property type="match status" value="1"/>
</dbReference>
<dbReference type="InterPro" id="IPR027417">
    <property type="entry name" value="P-loop_NTPase"/>
</dbReference>
<organism>
    <name type="scientific">Pediculus humanus subsp. corporis</name>
    <name type="common">Body louse</name>
    <dbReference type="NCBI Taxonomy" id="121224"/>
    <lineage>
        <taxon>Eukaryota</taxon>
        <taxon>Metazoa</taxon>
        <taxon>Ecdysozoa</taxon>
        <taxon>Arthropoda</taxon>
        <taxon>Hexapoda</taxon>
        <taxon>Insecta</taxon>
        <taxon>Pterygota</taxon>
        <taxon>Neoptera</taxon>
        <taxon>Paraneoptera</taxon>
        <taxon>Psocodea</taxon>
        <taxon>Troctomorpha</taxon>
        <taxon>Phthiraptera</taxon>
        <taxon>Anoplura</taxon>
        <taxon>Pediculidae</taxon>
        <taxon>Pediculus</taxon>
    </lineage>
</organism>
<keyword evidence="6 9" id="KW-0342">GTP-binding</keyword>
<dbReference type="RefSeq" id="XP_002425758.1">
    <property type="nucleotide sequence ID" value="XM_002425713.1"/>
</dbReference>
<evidence type="ECO:0000256" key="4">
    <source>
        <dbReference type="ARBA" id="ARBA00022801"/>
    </source>
</evidence>
<evidence type="ECO:0000256" key="2">
    <source>
        <dbReference type="ARBA" id="ARBA00022490"/>
    </source>
</evidence>
<protein>
    <recommendedName>
        <fullName evidence="9">GPN-loop GTPase</fullName>
        <ecNumber evidence="9">3.6.5.-</ecNumber>
    </recommendedName>
</protein>
<keyword evidence="14" id="KW-1185">Reference proteome</keyword>
<evidence type="ECO:0000256" key="8">
    <source>
        <dbReference type="ARBA" id="ARBA00055682"/>
    </source>
</evidence>
<feature type="compositionally biased region" description="Acidic residues" evidence="10">
    <location>
        <begin position="320"/>
        <end position="344"/>
    </location>
</feature>
<evidence type="ECO:0000256" key="9">
    <source>
        <dbReference type="RuleBase" id="RU365059"/>
    </source>
</evidence>
<dbReference type="Gene3D" id="3.40.50.300">
    <property type="entry name" value="P-loop containing nucleotide triphosphate hydrolases"/>
    <property type="match status" value="1"/>
</dbReference>
<reference evidence="13" key="3">
    <citation type="submission" date="2020-05" db="UniProtKB">
        <authorList>
            <consortium name="EnsemblMetazoa"/>
        </authorList>
    </citation>
    <scope>IDENTIFICATION</scope>
    <source>
        <strain evidence="13">USDA</strain>
    </source>
</reference>
<accession>E0VI14</accession>
<dbReference type="InterPro" id="IPR004130">
    <property type="entry name" value="Gpn"/>
</dbReference>
<feature type="region of interest" description="Disordered" evidence="10">
    <location>
        <begin position="313"/>
        <end position="345"/>
    </location>
</feature>
<dbReference type="OMA" id="MIIVFNK"/>
<dbReference type="GO" id="GO:0005737">
    <property type="term" value="C:cytoplasm"/>
    <property type="evidence" value="ECO:0007669"/>
    <property type="project" value="UniProtKB-SubCell"/>
</dbReference>
<dbReference type="KEGG" id="phu:Phum_PHUM219240"/>
<sequence length="364" mass="40891">MAECGDVLSETGGWQRKPICLLVLGMAGSGKTSLVRRLATHLHSKKQPPYIVNLDPAVREVPYPANIDIRDAISYKEVMEKYNLGPNGGIVTSLNLFSTKFNQVIDLVKKSNSEIVIFDTPGQIEVFTWSVSGNIICESLASYFPTIVLYIVDTVRSVSPTTFMSNMLYACSILYKTGLPFIVALNKVDVVDCNYALQWMKDFEEFQEALEADTSYISNLTRSMSLTLDTFYKDLKCVGVSAFSGDGMNRLHELINEAADEFEKDYKVEWERKRLESLKLAEENKNNDENLISEGKPVPLITEISASREITDVYLKHPGEEEEDDSEEGEEVGVGESEEVEDESFVQFVAKHKKKAGEKMQLNK</sequence>
<evidence type="ECO:0000313" key="13">
    <source>
        <dbReference type="EnsemblMetazoa" id="PHUM219240-PA"/>
    </source>
</evidence>
<keyword evidence="4 9" id="KW-0378">Hydrolase</keyword>
<dbReference type="InParanoid" id="E0VI14"/>
<proteinExistence type="inferred from homology"/>
<dbReference type="CDD" id="cd17870">
    <property type="entry name" value="GPN1"/>
    <property type="match status" value="1"/>
</dbReference>
<dbReference type="STRING" id="121224.E0VI14"/>
<dbReference type="SUPFAM" id="SSF52540">
    <property type="entry name" value="P-loop containing nucleoside triphosphate hydrolases"/>
    <property type="match status" value="1"/>
</dbReference>
<dbReference type="EC" id="3.6.5.-" evidence="9"/>
<dbReference type="Pfam" id="PF03029">
    <property type="entry name" value="ATP_bind_1"/>
    <property type="match status" value="1"/>
</dbReference>
<dbReference type="SMART" id="SM00382">
    <property type="entry name" value="AAA"/>
    <property type="match status" value="1"/>
</dbReference>
<feature type="domain" description="AAA+ ATPase" evidence="11">
    <location>
        <begin position="17"/>
        <end position="179"/>
    </location>
</feature>
<evidence type="ECO:0000256" key="6">
    <source>
        <dbReference type="ARBA" id="ARBA00023134"/>
    </source>
</evidence>
<dbReference type="VEuPathDB" id="VectorBase:PHUM219240"/>
<dbReference type="EMBL" id="DS235179">
    <property type="protein sequence ID" value="EEB13020.1"/>
    <property type="molecule type" value="Genomic_DNA"/>
</dbReference>
<dbReference type="FunCoup" id="E0VI14">
    <property type="interactions" value="1566"/>
</dbReference>
<keyword evidence="3 9" id="KW-0547">Nucleotide-binding</keyword>
<dbReference type="InterPro" id="IPR030230">
    <property type="entry name" value="Gpn1/Npa3/XAB1"/>
</dbReference>
<dbReference type="InterPro" id="IPR003593">
    <property type="entry name" value="AAA+_ATPase"/>
</dbReference>
<dbReference type="PANTHER" id="PTHR21231">
    <property type="entry name" value="XPA-BINDING PROTEIN 1-RELATED"/>
    <property type="match status" value="1"/>
</dbReference>
<dbReference type="EMBL" id="AAZO01002529">
    <property type="status" value="NOT_ANNOTATED_CDS"/>
    <property type="molecule type" value="Genomic_DNA"/>
</dbReference>
<gene>
    <name evidence="13" type="primary">8237641</name>
    <name evidence="12" type="ORF">Phum_PHUM219240</name>
</gene>
<dbReference type="HOGENOM" id="CLU_037460_1_2_1"/>
<dbReference type="AlphaFoldDB" id="E0VI14"/>
<dbReference type="GO" id="GO:0005634">
    <property type="term" value="C:nucleus"/>
    <property type="evidence" value="ECO:0007669"/>
    <property type="project" value="UniProtKB-SubCell"/>
</dbReference>
<dbReference type="CTD" id="8237641"/>